<evidence type="ECO:0000313" key="2">
    <source>
        <dbReference type="Proteomes" id="UP001523550"/>
    </source>
</evidence>
<comment type="caution">
    <text evidence="1">The sequence shown here is derived from an EMBL/GenBank/DDBJ whole genome shotgun (WGS) entry which is preliminary data.</text>
</comment>
<dbReference type="EMBL" id="JALJYF010000001">
    <property type="protein sequence ID" value="MCP1726559.1"/>
    <property type="molecule type" value="Genomic_DNA"/>
</dbReference>
<accession>A0ABT1G5I0</accession>
<reference evidence="1 2" key="1">
    <citation type="submission" date="2022-03" db="EMBL/GenBank/DDBJ databases">
        <title>Genomic Encyclopedia of Type Strains, Phase III (KMG-III): the genomes of soil and plant-associated and newly described type strains.</title>
        <authorList>
            <person name="Whitman W."/>
        </authorList>
    </citation>
    <scope>NUCLEOTIDE SEQUENCE [LARGE SCALE GENOMIC DNA]</scope>
    <source>
        <strain evidence="1 2">BSker1</strain>
    </source>
</reference>
<protein>
    <submittedName>
        <fullName evidence="1">Uncharacterized protein</fullName>
    </submittedName>
</protein>
<evidence type="ECO:0000313" key="1">
    <source>
        <dbReference type="EMBL" id="MCP1726559.1"/>
    </source>
</evidence>
<gene>
    <name evidence="1" type="ORF">J2T60_000524</name>
</gene>
<proteinExistence type="predicted"/>
<name>A0ABT1G5I0_9GAMM</name>
<dbReference type="Proteomes" id="UP001523550">
    <property type="component" value="Unassembled WGS sequence"/>
</dbReference>
<keyword evidence="2" id="KW-1185">Reference proteome</keyword>
<organism evidence="1 2">
    <name type="scientific">Natronospira proteinivora</name>
    <dbReference type="NCBI Taxonomy" id="1807133"/>
    <lineage>
        <taxon>Bacteria</taxon>
        <taxon>Pseudomonadati</taxon>
        <taxon>Pseudomonadota</taxon>
        <taxon>Gammaproteobacteria</taxon>
        <taxon>Natronospirales</taxon>
        <taxon>Natronospiraceae</taxon>
        <taxon>Natronospira</taxon>
    </lineage>
</organism>
<dbReference type="RefSeq" id="WP_253445039.1">
    <property type="nucleotide sequence ID" value="NZ_JALJYF010000001.1"/>
</dbReference>
<sequence length="385" mass="43736">MAIWSALILAAGTIIAAVWLRPVLWYRTLHEAINDQLESRRRHNAKLQAYVKDIMRSLDQTSNNTVLNRPSSPNDYSDSLKLVEGALDRAIGCNEAVATYCVLFERTLSPLRRAPGSNSQPNLVFVNLHYYLSRGAATIENAASNYIELPDKLKVGQFNPIRKNLRGFVGKSRLKHVPGLSRGLDISPLSPYVLDFYADVISRTFRDNPEFFRSFFQVIGDNALMGVILYQQGFYYPLTIKLPPIPLFGQYDGLLIGFKLQTHFSEEGGRPEVVLYYSHLSSSANFMAGYAKNGSVQQSFVDTNLCPQFDFKSHIRTVEYVTDEVVAVYISQKSGEDAFELCRPSLQDWLIRKAGRWWPKEKAQIWLTDRIRRRPALSRILGISE</sequence>